<evidence type="ECO:0000259" key="2">
    <source>
        <dbReference type="Pfam" id="PF00078"/>
    </source>
</evidence>
<dbReference type="SUPFAM" id="SSF56672">
    <property type="entry name" value="DNA/RNA polymerases"/>
    <property type="match status" value="1"/>
</dbReference>
<feature type="region of interest" description="Disordered" evidence="1">
    <location>
        <begin position="104"/>
        <end position="129"/>
    </location>
</feature>
<feature type="domain" description="Reverse transcriptase" evidence="2">
    <location>
        <begin position="1027"/>
        <end position="1158"/>
    </location>
</feature>
<dbReference type="InterPro" id="IPR043502">
    <property type="entry name" value="DNA/RNA_pol_sf"/>
</dbReference>
<dbReference type="Proteomes" id="UP000604046">
    <property type="component" value="Unassembled WGS sequence"/>
</dbReference>
<dbReference type="InterPro" id="IPR000477">
    <property type="entry name" value="RT_dom"/>
</dbReference>
<dbReference type="EMBL" id="CAJNDS010002333">
    <property type="protein sequence ID" value="CAE7437091.1"/>
    <property type="molecule type" value="Genomic_DNA"/>
</dbReference>
<sequence length="1521" mass="166494">MADPGSDNGKGLLAQPTPSDKLSVLWESLNLDFPEAVASHSELNRTIRNFGFLATSFDQLDQWLESHGLLDFGSETVADLRCLWHRAHALACSEGHMAVLPFPPHPSSPPFPQDHSFSTASDPSHPVSGAASWNEPFPAKLSSDKTAELRAAFLRKYPSEVLDDSTMPSARLLALAFKQASSHEWRFIPWRWRMSVLELEEQQLQRPRKLARTELADLILDDVPSRNLPDTLGMFALSKILRLHSVAMAMVTDVHLVTLKKYESTFLRFASARFDSSSGLRPPNALECEQADRRFWEAVSELRLQGWSLDDCIHENTAVRSELASLLAPRVFLPKGLRRPEGKGAGGGKGNGPGAGFGNGRGRGKGRGDGRGRGSGLGTGRGGSGLGNQGNSAGTSANRQEGPDPSFEQATGSGLPLFTPAFLPLSSQSSSTPAIAAPAKQAPESPTPDLPHEVALDVSASDTLSPRSLPPQHTNPEDDISDPDSFGPAPTPAPVFAESMPGLFPPASSHVTSVLQSVRDFKQPFFLDICAGAGSPLSSAFLRKGVPCLSIDILLDTNMDLLQDDFFEHLLRICTSRQVALAHAAPPCREYSRLKLRPRGPKALRTPAFLNGLPDLSASQALRVQESHLIFVRCVQLLHVSFSCGAQVSLEQPPNSMAWMEPIATNFLASISADLVDVAACSVNLDMHKAWLFATSFRAFQAFASTCPHTEGTHVALQGLCDEAGNFRSRAAAEYPPRLADMYAEQALPLFDVEQGVACALSLATVPLLAKLKALHEAPVASQDGAGILSTPDWSAPPSGATDVFAHLRPKLMTFLLQGRFPQRLRTLVLGGSAEALFSSSEIDALRRLFQDWLSAHFPGIAVSCEISAGQPYCLQALAAVSRICRDRDVSLFTCLEQGVPTGFDGDIPLSNVFLPQGGGHPFEQSLGICHGNWSSAEADLPTLHALVEEEIANGWFLELDSLEAAQERFGDKLAIGKMSIVKAEGKKPRLVVDSTVCGTNPSCSIPETYTLPGIDDVRDSFPLRCHSGLCAGFAFDIKSAHKTVRVRDSDQGLLGVSLPKIQGPGRRWLFYRVCPFGANFSALWFQRLGSFFLRTLHLWTWLRHALLGYVDDFMLFQDQEVIGLTACMTLAFCALFNIPLSNAKLQLGSCIHWIGWHFSFGSGTFSIPVEKVQKLKRLLQEALQGRHVSKRTLDKVTGLLQWFCKLYKHFKPWLQTLYADANRPLATNYSIDPGDWPGLAICVNEGLVFTSTPPGTSIPTGAKLIEARHLALQSKKDLAKIPTSKRIWMRVTDPSTTRRKLSVSSRDSLQFWLKWCEVPPLFFPLQKPADVPIVCAAADARADGDLVGIGGFIEWPSRQISWFSQSWRVPDLSSLGVPLQVPARQDITCYETLAQLGLILCLRSVVPLARWTVRLRTLSDNTGAEAGINKLYSSAFPLSVFLKRLSMLACMTGIELDVFHIPGEKNDDADLLSRWSDESQPLPAKFLPDFRVDCSLARIWHFRSDVRLWPHDAKLKWQPP</sequence>
<dbReference type="OrthoDB" id="440438at2759"/>
<accession>A0A812RH96</accession>
<protein>
    <recommendedName>
        <fullName evidence="2">Reverse transcriptase domain-containing protein</fullName>
    </recommendedName>
</protein>
<dbReference type="Pfam" id="PF00078">
    <property type="entry name" value="RVT_1"/>
    <property type="match status" value="1"/>
</dbReference>
<feature type="compositionally biased region" description="Polar residues" evidence="1">
    <location>
        <begin position="460"/>
        <end position="474"/>
    </location>
</feature>
<keyword evidence="4" id="KW-1185">Reference proteome</keyword>
<organism evidence="3 4">
    <name type="scientific">Symbiodinium natans</name>
    <dbReference type="NCBI Taxonomy" id="878477"/>
    <lineage>
        <taxon>Eukaryota</taxon>
        <taxon>Sar</taxon>
        <taxon>Alveolata</taxon>
        <taxon>Dinophyceae</taxon>
        <taxon>Suessiales</taxon>
        <taxon>Symbiodiniaceae</taxon>
        <taxon>Symbiodinium</taxon>
    </lineage>
</organism>
<name>A0A812RH96_9DINO</name>
<feature type="compositionally biased region" description="Gly residues" evidence="1">
    <location>
        <begin position="373"/>
        <end position="388"/>
    </location>
</feature>
<feature type="compositionally biased region" description="Gly residues" evidence="1">
    <location>
        <begin position="343"/>
        <end position="361"/>
    </location>
</feature>
<dbReference type="PANTHER" id="PTHR33050">
    <property type="entry name" value="REVERSE TRANSCRIPTASE DOMAIN-CONTAINING PROTEIN"/>
    <property type="match status" value="1"/>
</dbReference>
<dbReference type="InterPro" id="IPR052055">
    <property type="entry name" value="Hepadnavirus_pol/RT"/>
</dbReference>
<evidence type="ECO:0000313" key="3">
    <source>
        <dbReference type="EMBL" id="CAE7437091.1"/>
    </source>
</evidence>
<proteinExistence type="predicted"/>
<evidence type="ECO:0000256" key="1">
    <source>
        <dbReference type="SAM" id="MobiDB-lite"/>
    </source>
</evidence>
<comment type="caution">
    <text evidence="3">The sequence shown here is derived from an EMBL/GenBank/DDBJ whole genome shotgun (WGS) entry which is preliminary data.</text>
</comment>
<feature type="region of interest" description="Disordered" evidence="1">
    <location>
        <begin position="337"/>
        <end position="494"/>
    </location>
</feature>
<dbReference type="PANTHER" id="PTHR33050:SF7">
    <property type="entry name" value="RIBONUCLEASE H"/>
    <property type="match status" value="1"/>
</dbReference>
<gene>
    <name evidence="3" type="ORF">SNAT2548_LOCUS23752</name>
</gene>
<evidence type="ECO:0000313" key="4">
    <source>
        <dbReference type="Proteomes" id="UP000604046"/>
    </source>
</evidence>
<reference evidence="3" key="1">
    <citation type="submission" date="2021-02" db="EMBL/GenBank/DDBJ databases">
        <authorList>
            <person name="Dougan E. K."/>
            <person name="Rhodes N."/>
            <person name="Thang M."/>
            <person name="Chan C."/>
        </authorList>
    </citation>
    <scope>NUCLEOTIDE SEQUENCE</scope>
</reference>